<organism evidence="3 4">
    <name type="scientific">Paenibacillus planticolens</name>
    <dbReference type="NCBI Taxonomy" id="2654976"/>
    <lineage>
        <taxon>Bacteria</taxon>
        <taxon>Bacillati</taxon>
        <taxon>Bacillota</taxon>
        <taxon>Bacilli</taxon>
        <taxon>Bacillales</taxon>
        <taxon>Paenibacillaceae</taxon>
        <taxon>Paenibacillus</taxon>
    </lineage>
</organism>
<accession>A0ABX1ZSP6</accession>
<evidence type="ECO:0000256" key="1">
    <source>
        <dbReference type="SAM" id="Coils"/>
    </source>
</evidence>
<reference evidence="3 4" key="1">
    <citation type="submission" date="2019-10" db="EMBL/GenBank/DDBJ databases">
        <title>Description of Paenibacillus pedi sp. nov.</title>
        <authorList>
            <person name="Carlier A."/>
            <person name="Qi S."/>
        </authorList>
    </citation>
    <scope>NUCLEOTIDE SEQUENCE [LARGE SCALE GENOMIC DNA]</scope>
    <source>
        <strain evidence="3 4">LMG 31457</strain>
    </source>
</reference>
<dbReference type="EMBL" id="WHNZ01000040">
    <property type="protein sequence ID" value="NOV01864.1"/>
    <property type="molecule type" value="Genomic_DNA"/>
</dbReference>
<feature type="coiled-coil region" evidence="1">
    <location>
        <begin position="150"/>
        <end position="184"/>
    </location>
</feature>
<gene>
    <name evidence="3" type="ORF">GC097_17760</name>
</gene>
<protein>
    <submittedName>
        <fullName evidence="3">Uncharacterized protein</fullName>
    </submittedName>
</protein>
<name>A0ABX1ZSP6_9BACL</name>
<evidence type="ECO:0000256" key="2">
    <source>
        <dbReference type="SAM" id="SignalP"/>
    </source>
</evidence>
<dbReference type="Proteomes" id="UP000618579">
    <property type="component" value="Unassembled WGS sequence"/>
</dbReference>
<evidence type="ECO:0000313" key="4">
    <source>
        <dbReference type="Proteomes" id="UP000618579"/>
    </source>
</evidence>
<evidence type="ECO:0000313" key="3">
    <source>
        <dbReference type="EMBL" id="NOV01864.1"/>
    </source>
</evidence>
<feature type="chain" id="PRO_5045696879" evidence="2">
    <location>
        <begin position="24"/>
        <end position="263"/>
    </location>
</feature>
<keyword evidence="4" id="KW-1185">Reference proteome</keyword>
<sequence length="263" mass="29026">MKNFISLLAALALATAISAEASAAAPIEITPALLDKTLAAATQTQANRIHSLKDELHTLQKQEQEWDTAISTQHSQNKETHAELSKQAKAIDEAQLAKLEEDVLQTRARYKPLLSLYTALNKQIEDVRPFKNKSMNTLLRLQAAALKIPVQLARSDIKAKENTLQAAKEKASKATKKIRSLLDDIDPTNVQIKAKQSAVNSSRKSLSPLWSAFKKSAKQGEPLGVQSSLTSMVSLLRQINEEKQRIFKLETTVRDKLAAIKKG</sequence>
<keyword evidence="1" id="KW-0175">Coiled coil</keyword>
<comment type="caution">
    <text evidence="3">The sequence shown here is derived from an EMBL/GenBank/DDBJ whole genome shotgun (WGS) entry which is preliminary data.</text>
</comment>
<proteinExistence type="predicted"/>
<keyword evidence="2" id="KW-0732">Signal</keyword>
<feature type="signal peptide" evidence="2">
    <location>
        <begin position="1"/>
        <end position="23"/>
    </location>
</feature>
<dbReference type="RefSeq" id="WP_171684686.1">
    <property type="nucleotide sequence ID" value="NZ_WHNZ01000040.1"/>
</dbReference>